<dbReference type="Proteomes" id="UP000293823">
    <property type="component" value="Unassembled WGS sequence"/>
</dbReference>
<gene>
    <name evidence="1" type="ORF">AA0113_g10314</name>
</gene>
<comment type="caution">
    <text evidence="1">The sequence shown here is derived from an EMBL/GenBank/DDBJ whole genome shotgun (WGS) entry which is preliminary data.</text>
</comment>
<organism evidence="1 2">
    <name type="scientific">Alternaria arborescens</name>
    <dbReference type="NCBI Taxonomy" id="156630"/>
    <lineage>
        <taxon>Eukaryota</taxon>
        <taxon>Fungi</taxon>
        <taxon>Dikarya</taxon>
        <taxon>Ascomycota</taxon>
        <taxon>Pezizomycotina</taxon>
        <taxon>Dothideomycetes</taxon>
        <taxon>Pleosporomycetidae</taxon>
        <taxon>Pleosporales</taxon>
        <taxon>Pleosporineae</taxon>
        <taxon>Pleosporaceae</taxon>
        <taxon>Alternaria</taxon>
        <taxon>Alternaria sect. Alternaria</taxon>
    </lineage>
</organism>
<evidence type="ECO:0000313" key="1">
    <source>
        <dbReference type="EMBL" id="RYO45716.1"/>
    </source>
</evidence>
<dbReference type="OrthoDB" id="428974at2759"/>
<evidence type="ECO:0000313" key="2">
    <source>
        <dbReference type="Proteomes" id="UP000293823"/>
    </source>
</evidence>
<accession>A0A4Q4QRT4</accession>
<name>A0A4Q4QRT4_9PLEO</name>
<keyword evidence="2" id="KW-1185">Reference proteome</keyword>
<dbReference type="AlphaFoldDB" id="A0A4Q4QRT4"/>
<reference evidence="2" key="1">
    <citation type="journal article" date="2019" name="bioRxiv">
        <title>Genomics, evolutionary history and diagnostics of the Alternaria alternata species group including apple and Asian pear pathotypes.</title>
        <authorList>
            <person name="Armitage A.D."/>
            <person name="Cockerton H.M."/>
            <person name="Sreenivasaprasad S."/>
            <person name="Woodhall J.W."/>
            <person name="Lane C.R."/>
            <person name="Harrison R.J."/>
            <person name="Clarkson J.P."/>
        </authorList>
    </citation>
    <scope>NUCLEOTIDE SEQUENCE [LARGE SCALE GENOMIC DNA]</scope>
    <source>
        <strain evidence="2">RGR 97.0016</strain>
    </source>
</reference>
<dbReference type="EMBL" id="PEJP01000052">
    <property type="protein sequence ID" value="RYO45716.1"/>
    <property type="molecule type" value="Genomic_DNA"/>
</dbReference>
<sequence length="75" mass="8319">MHSSHHCFVVSIANRKVIRVLGKLEILELDENSGGHYMMAHNEIDLDRIVLTVVEAAGDAVDEQALIGRVPWDSP</sequence>
<proteinExistence type="predicted"/>
<protein>
    <submittedName>
        <fullName evidence="1">Uncharacterized protein</fullName>
    </submittedName>
</protein>